<feature type="domain" description="Chlorhexidine efflux transporter" evidence="2">
    <location>
        <begin position="76"/>
        <end position="138"/>
    </location>
</feature>
<organism evidence="3 4">
    <name type="scientific">Parasedimentitalea maritima</name>
    <dbReference type="NCBI Taxonomy" id="2578117"/>
    <lineage>
        <taxon>Bacteria</taxon>
        <taxon>Pseudomonadati</taxon>
        <taxon>Pseudomonadota</taxon>
        <taxon>Alphaproteobacteria</taxon>
        <taxon>Rhodobacterales</taxon>
        <taxon>Paracoccaceae</taxon>
        <taxon>Parasedimentitalea</taxon>
    </lineage>
</organism>
<feature type="transmembrane region" description="Helical" evidence="1">
    <location>
        <begin position="40"/>
        <end position="61"/>
    </location>
</feature>
<dbReference type="Proteomes" id="UP000441586">
    <property type="component" value="Unassembled WGS sequence"/>
</dbReference>
<evidence type="ECO:0000259" key="2">
    <source>
        <dbReference type="Pfam" id="PF05232"/>
    </source>
</evidence>
<dbReference type="AlphaFoldDB" id="A0A6A4RKN2"/>
<feature type="domain" description="Chlorhexidine efflux transporter" evidence="2">
    <location>
        <begin position="4"/>
        <end position="66"/>
    </location>
</feature>
<dbReference type="Pfam" id="PF05232">
    <property type="entry name" value="BTP"/>
    <property type="match status" value="2"/>
</dbReference>
<keyword evidence="1" id="KW-0472">Membrane</keyword>
<protein>
    <submittedName>
        <fullName evidence="3">PACE efflux transporter</fullName>
    </submittedName>
</protein>
<dbReference type="InterPro" id="IPR007896">
    <property type="entry name" value="BTP_bacteria"/>
</dbReference>
<comment type="caution">
    <text evidence="3">The sequence shown here is derived from an EMBL/GenBank/DDBJ whole genome shotgun (WGS) entry which is preliminary data.</text>
</comment>
<dbReference type="EMBL" id="WSFO01000001">
    <property type="protein sequence ID" value="KAE9632419.1"/>
    <property type="molecule type" value="Genomic_DNA"/>
</dbReference>
<evidence type="ECO:0000313" key="3">
    <source>
        <dbReference type="EMBL" id="KAE9632419.1"/>
    </source>
</evidence>
<dbReference type="NCBIfam" id="NF033664">
    <property type="entry name" value="PACE_transport"/>
    <property type="match status" value="1"/>
</dbReference>
<sequence length="160" mass="17519">MALRSARERIIQTLTFELIGVALVSPLYVGLVGAPVADSILLITLLSVVILVWSPLHNVVFDFCELRFANRLASDRPHRVRVFHALSHEITAVMITFPLMIVVGGHSLMQALSLNVGLTLFYSGYAYVFHPAYDKLRPVRCPVGAKIAPGSPQEPRISGG</sequence>
<proteinExistence type="predicted"/>
<dbReference type="InterPro" id="IPR058208">
    <property type="entry name" value="PACE"/>
</dbReference>
<feature type="transmembrane region" description="Helical" evidence="1">
    <location>
        <begin position="108"/>
        <end position="128"/>
    </location>
</feature>
<keyword evidence="1" id="KW-1133">Transmembrane helix</keyword>
<gene>
    <name evidence="3" type="ORF">GP644_01180</name>
</gene>
<keyword evidence="1" id="KW-0812">Transmembrane</keyword>
<accession>A0A6A4RKN2</accession>
<feature type="transmembrane region" description="Helical" evidence="1">
    <location>
        <begin position="14"/>
        <end position="34"/>
    </location>
</feature>
<name>A0A6A4RKN2_9RHOB</name>
<reference evidence="3 4" key="1">
    <citation type="submission" date="2019-12" db="EMBL/GenBank/DDBJ databases">
        <authorList>
            <person name="Zhang Y.-J."/>
        </authorList>
    </citation>
    <scope>NUCLEOTIDE SEQUENCE [LARGE SCALE GENOMIC DNA]</scope>
    <source>
        <strain evidence="3 4">H18S-6</strain>
    </source>
</reference>
<feature type="transmembrane region" description="Helical" evidence="1">
    <location>
        <begin position="82"/>
        <end position="102"/>
    </location>
</feature>
<evidence type="ECO:0000256" key="1">
    <source>
        <dbReference type="SAM" id="Phobius"/>
    </source>
</evidence>
<dbReference type="RefSeq" id="WP_158976411.1">
    <property type="nucleotide sequence ID" value="NZ_WSFO01000001.1"/>
</dbReference>
<evidence type="ECO:0000313" key="4">
    <source>
        <dbReference type="Proteomes" id="UP000441586"/>
    </source>
</evidence>